<dbReference type="PANTHER" id="PTHR13935">
    <property type="entry name" value="ACHAETE-SCUTE TRANSCRIPTION FACTOR-RELATED"/>
    <property type="match status" value="1"/>
</dbReference>
<dbReference type="Gene3D" id="4.10.280.10">
    <property type="entry name" value="Helix-loop-helix DNA-binding domain"/>
    <property type="match status" value="1"/>
</dbReference>
<evidence type="ECO:0000256" key="4">
    <source>
        <dbReference type="ARBA" id="ARBA00023242"/>
    </source>
</evidence>
<feature type="domain" description="BHLH" evidence="6">
    <location>
        <begin position="8"/>
        <end position="62"/>
    </location>
</feature>
<sequence length="184" mass="21337">MQKCDGGSRKLERKTIEKNRRSYMKDLCNKLTSLLPSFFSKPYKCITQDSLFDQSARYIKQLRKRVEQLKEKRDETSRLVENDGRENRGHYDQPKVNCDNIMFPTVEIKEFDGGLQVLLTSNKLKMNFTFSEVIRIVEDGGAEIVKSGYTTVGEKVFYTLHAQVKLLNTENVTRIVLIFLEAVL</sequence>
<keyword evidence="8" id="KW-1185">Reference proteome</keyword>
<evidence type="ECO:0000313" key="8">
    <source>
        <dbReference type="Proteomes" id="UP001172457"/>
    </source>
</evidence>
<keyword evidence="4" id="KW-0539">Nucleus</keyword>
<proteinExistence type="predicted"/>
<organism evidence="7 8">
    <name type="scientific">Centaurea solstitialis</name>
    <name type="common">yellow star-thistle</name>
    <dbReference type="NCBI Taxonomy" id="347529"/>
    <lineage>
        <taxon>Eukaryota</taxon>
        <taxon>Viridiplantae</taxon>
        <taxon>Streptophyta</taxon>
        <taxon>Embryophyta</taxon>
        <taxon>Tracheophyta</taxon>
        <taxon>Spermatophyta</taxon>
        <taxon>Magnoliopsida</taxon>
        <taxon>eudicotyledons</taxon>
        <taxon>Gunneridae</taxon>
        <taxon>Pentapetalae</taxon>
        <taxon>asterids</taxon>
        <taxon>campanulids</taxon>
        <taxon>Asterales</taxon>
        <taxon>Asteraceae</taxon>
        <taxon>Carduoideae</taxon>
        <taxon>Cardueae</taxon>
        <taxon>Centaureinae</taxon>
        <taxon>Centaurea</taxon>
    </lineage>
</organism>
<dbReference type="InterPro" id="IPR015660">
    <property type="entry name" value="MASH1/Ascl1a-like"/>
</dbReference>
<dbReference type="PROSITE" id="PS50888">
    <property type="entry name" value="BHLH"/>
    <property type="match status" value="1"/>
</dbReference>
<dbReference type="GO" id="GO:0000981">
    <property type="term" value="F:DNA-binding transcription factor activity, RNA polymerase II-specific"/>
    <property type="evidence" value="ECO:0007669"/>
    <property type="project" value="TreeGrafter"/>
</dbReference>
<keyword evidence="5" id="KW-0175">Coiled coil</keyword>
<evidence type="ECO:0000256" key="5">
    <source>
        <dbReference type="SAM" id="Coils"/>
    </source>
</evidence>
<comment type="subcellular location">
    <subcellularLocation>
        <location evidence="1">Nucleus</location>
    </subcellularLocation>
</comment>
<evidence type="ECO:0000256" key="1">
    <source>
        <dbReference type="ARBA" id="ARBA00004123"/>
    </source>
</evidence>
<evidence type="ECO:0000256" key="2">
    <source>
        <dbReference type="ARBA" id="ARBA00023015"/>
    </source>
</evidence>
<protein>
    <recommendedName>
        <fullName evidence="6">BHLH domain-containing protein</fullName>
    </recommendedName>
</protein>
<dbReference type="PANTHER" id="PTHR13935:SF46">
    <property type="entry name" value="TRANSCRIPTION FACTOR BHLH167-RELATED"/>
    <property type="match status" value="1"/>
</dbReference>
<evidence type="ECO:0000313" key="7">
    <source>
        <dbReference type="EMBL" id="KAJ9559593.1"/>
    </source>
</evidence>
<keyword evidence="3" id="KW-0804">Transcription</keyword>
<dbReference type="SUPFAM" id="SSF47459">
    <property type="entry name" value="HLH, helix-loop-helix DNA-binding domain"/>
    <property type="match status" value="1"/>
</dbReference>
<dbReference type="Proteomes" id="UP001172457">
    <property type="component" value="Chromosome 2"/>
</dbReference>
<name>A0AA38TM88_9ASTR</name>
<keyword evidence="2" id="KW-0805">Transcription regulation</keyword>
<dbReference type="GO" id="GO:0000977">
    <property type="term" value="F:RNA polymerase II transcription regulatory region sequence-specific DNA binding"/>
    <property type="evidence" value="ECO:0007669"/>
    <property type="project" value="TreeGrafter"/>
</dbReference>
<dbReference type="AlphaFoldDB" id="A0AA38TM88"/>
<dbReference type="InterPro" id="IPR036638">
    <property type="entry name" value="HLH_DNA-bd_sf"/>
</dbReference>
<feature type="coiled-coil region" evidence="5">
    <location>
        <begin position="52"/>
        <end position="86"/>
    </location>
</feature>
<gene>
    <name evidence="7" type="ORF">OSB04_004753</name>
</gene>
<dbReference type="GO" id="GO:0046983">
    <property type="term" value="F:protein dimerization activity"/>
    <property type="evidence" value="ECO:0007669"/>
    <property type="project" value="InterPro"/>
</dbReference>
<dbReference type="EMBL" id="JARYMX010000002">
    <property type="protein sequence ID" value="KAJ9559593.1"/>
    <property type="molecule type" value="Genomic_DNA"/>
</dbReference>
<comment type="caution">
    <text evidence="7">The sequence shown here is derived from an EMBL/GenBank/DDBJ whole genome shotgun (WGS) entry which is preliminary data.</text>
</comment>
<evidence type="ECO:0000256" key="3">
    <source>
        <dbReference type="ARBA" id="ARBA00023163"/>
    </source>
</evidence>
<evidence type="ECO:0000259" key="6">
    <source>
        <dbReference type="PROSITE" id="PS50888"/>
    </source>
</evidence>
<reference evidence="7" key="1">
    <citation type="submission" date="2023-03" db="EMBL/GenBank/DDBJ databases">
        <title>Chromosome-scale reference genome and RAD-based genetic map of yellow starthistle (Centaurea solstitialis) reveal putative structural variation and QTLs associated with invader traits.</title>
        <authorList>
            <person name="Reatini B."/>
            <person name="Cang F.A."/>
            <person name="Jiang Q."/>
            <person name="Mckibben M.T.W."/>
            <person name="Barker M.S."/>
            <person name="Rieseberg L.H."/>
            <person name="Dlugosch K.M."/>
        </authorList>
    </citation>
    <scope>NUCLEOTIDE SEQUENCE</scope>
    <source>
        <strain evidence="7">CAN-66</strain>
        <tissue evidence="7">Leaf</tissue>
    </source>
</reference>
<accession>A0AA38TM88</accession>
<dbReference type="GO" id="GO:0090575">
    <property type="term" value="C:RNA polymerase II transcription regulator complex"/>
    <property type="evidence" value="ECO:0007669"/>
    <property type="project" value="TreeGrafter"/>
</dbReference>
<dbReference type="InterPro" id="IPR011598">
    <property type="entry name" value="bHLH_dom"/>
</dbReference>